<protein>
    <submittedName>
        <fullName evidence="3">Uncharacterized protein</fullName>
    </submittedName>
</protein>
<feature type="transmembrane region" description="Helical" evidence="2">
    <location>
        <begin position="146"/>
        <end position="167"/>
    </location>
</feature>
<gene>
    <name evidence="3" type="ORF">TRFO_06476</name>
</gene>
<comment type="caution">
    <text evidence="3">The sequence shown here is derived from an EMBL/GenBank/DDBJ whole genome shotgun (WGS) entry which is preliminary data.</text>
</comment>
<evidence type="ECO:0000256" key="1">
    <source>
        <dbReference type="SAM" id="MobiDB-lite"/>
    </source>
</evidence>
<organism evidence="3 4">
    <name type="scientific">Tritrichomonas foetus</name>
    <dbReference type="NCBI Taxonomy" id="1144522"/>
    <lineage>
        <taxon>Eukaryota</taxon>
        <taxon>Metamonada</taxon>
        <taxon>Parabasalia</taxon>
        <taxon>Tritrichomonadida</taxon>
        <taxon>Tritrichomonadidae</taxon>
        <taxon>Tritrichomonas</taxon>
    </lineage>
</organism>
<dbReference type="Proteomes" id="UP000179807">
    <property type="component" value="Unassembled WGS sequence"/>
</dbReference>
<dbReference type="VEuPathDB" id="TrichDB:TRFO_06476"/>
<keyword evidence="2" id="KW-0472">Membrane</keyword>
<evidence type="ECO:0000313" key="3">
    <source>
        <dbReference type="EMBL" id="OHT04150.1"/>
    </source>
</evidence>
<sequence length="168" mass="19487">MRSKQPFKQKEITKKPLFNKNAKSKTHQNNYSVSTTPRFKDKGTKTELKLTPISINSPKMVRSSSIPDMLDAHEVSWERRERSVSPVLPMTPRLPKPNKPDVNQFGLTKKQIQYIEILSLSLLIMICLMSAVSIKEQYTDSNVPQFLFLASAITLFRIFYQIFKLFYN</sequence>
<keyword evidence="2" id="KW-1133">Transmembrane helix</keyword>
<dbReference type="AlphaFoldDB" id="A0A1J4K350"/>
<feature type="region of interest" description="Disordered" evidence="1">
    <location>
        <begin position="1"/>
        <end position="44"/>
    </location>
</feature>
<evidence type="ECO:0000313" key="4">
    <source>
        <dbReference type="Proteomes" id="UP000179807"/>
    </source>
</evidence>
<accession>A0A1J4K350</accession>
<dbReference type="RefSeq" id="XP_068357286.1">
    <property type="nucleotide sequence ID" value="XM_068493120.1"/>
</dbReference>
<proteinExistence type="predicted"/>
<name>A0A1J4K350_9EUKA</name>
<keyword evidence="2" id="KW-0812">Transmembrane</keyword>
<feature type="compositionally biased region" description="Polar residues" evidence="1">
    <location>
        <begin position="27"/>
        <end position="37"/>
    </location>
</feature>
<evidence type="ECO:0000256" key="2">
    <source>
        <dbReference type="SAM" id="Phobius"/>
    </source>
</evidence>
<feature type="transmembrane region" description="Helical" evidence="2">
    <location>
        <begin position="114"/>
        <end position="134"/>
    </location>
</feature>
<dbReference type="GeneID" id="94827824"/>
<keyword evidence="4" id="KW-1185">Reference proteome</keyword>
<reference evidence="3" key="1">
    <citation type="submission" date="2016-10" db="EMBL/GenBank/DDBJ databases">
        <authorList>
            <person name="Benchimol M."/>
            <person name="Almeida L.G."/>
            <person name="Vasconcelos A.T."/>
            <person name="Perreira-Neves A."/>
            <person name="Rosa I.A."/>
            <person name="Tasca T."/>
            <person name="Bogo M.R."/>
            <person name="de Souza W."/>
        </authorList>
    </citation>
    <scope>NUCLEOTIDE SEQUENCE [LARGE SCALE GENOMIC DNA]</scope>
    <source>
        <strain evidence="3">K</strain>
    </source>
</reference>
<dbReference type="EMBL" id="MLAK01000804">
    <property type="protein sequence ID" value="OHT04150.1"/>
    <property type="molecule type" value="Genomic_DNA"/>
</dbReference>